<proteinExistence type="predicted"/>
<dbReference type="PANTHER" id="PTHR31569:SF4">
    <property type="entry name" value="SWIM-TYPE DOMAIN-CONTAINING PROTEIN"/>
    <property type="match status" value="1"/>
</dbReference>
<dbReference type="GeneID" id="13541891"/>
<reference evidence="3" key="1">
    <citation type="journal article" date="2011" name="Proc. Natl. Acad. Sci. U.S.A.">
        <title>Obligate biotrophy features unraveled by the genomic analysis of rust fungi.</title>
        <authorList>
            <person name="Duplessis S."/>
            <person name="Cuomo C.A."/>
            <person name="Lin Y.-C."/>
            <person name="Aerts A."/>
            <person name="Tisserant E."/>
            <person name="Veneault-Fourrey C."/>
            <person name="Joly D.L."/>
            <person name="Hacquard S."/>
            <person name="Amselem J."/>
            <person name="Cantarel B.L."/>
            <person name="Chiu R."/>
            <person name="Coutinho P.M."/>
            <person name="Feau N."/>
            <person name="Field M."/>
            <person name="Frey P."/>
            <person name="Gelhaye E."/>
            <person name="Goldberg J."/>
            <person name="Grabherr M.G."/>
            <person name="Kodira C.D."/>
            <person name="Kohler A."/>
            <person name="Kuees U."/>
            <person name="Lindquist E.A."/>
            <person name="Lucas S.M."/>
            <person name="Mago R."/>
            <person name="Mauceli E."/>
            <person name="Morin E."/>
            <person name="Murat C."/>
            <person name="Pangilinan J.L."/>
            <person name="Park R."/>
            <person name="Pearson M."/>
            <person name="Quesneville H."/>
            <person name="Rouhier N."/>
            <person name="Sakthikumar S."/>
            <person name="Salamov A.A."/>
            <person name="Schmutz J."/>
            <person name="Selles B."/>
            <person name="Shapiro H."/>
            <person name="Tanguay P."/>
            <person name="Tuskan G.A."/>
            <person name="Henrissat B."/>
            <person name="Van de Peer Y."/>
            <person name="Rouze P."/>
            <person name="Ellis J.G."/>
            <person name="Dodds P.N."/>
            <person name="Schein J.E."/>
            <person name="Zhong S."/>
            <person name="Hamelin R.C."/>
            <person name="Grigoriev I.V."/>
            <person name="Szabo L.J."/>
            <person name="Martin F."/>
        </authorList>
    </citation>
    <scope>NUCLEOTIDE SEQUENCE [LARGE SCALE GENOMIC DNA]</scope>
    <source>
        <strain evidence="3">CRL 75-36-700-3 / race SCCL</strain>
    </source>
</reference>
<feature type="compositionally biased region" description="Basic residues" evidence="1">
    <location>
        <begin position="290"/>
        <end position="305"/>
    </location>
</feature>
<evidence type="ECO:0000313" key="3">
    <source>
        <dbReference type="Proteomes" id="UP000008783"/>
    </source>
</evidence>
<name>H6QT30_PUCGT</name>
<dbReference type="RefSeq" id="XP_003889346.1">
    <property type="nucleotide sequence ID" value="XM_003889297.1"/>
</dbReference>
<dbReference type="VEuPathDB" id="FungiDB:PGTG_21987"/>
<dbReference type="OrthoDB" id="1421156at2759"/>
<keyword evidence="3" id="KW-1185">Reference proteome</keyword>
<accession>H6QT30</accession>
<dbReference type="EMBL" id="DS178304">
    <property type="protein sequence ID" value="EHS63984.1"/>
    <property type="molecule type" value="Genomic_DNA"/>
</dbReference>
<feature type="region of interest" description="Disordered" evidence="1">
    <location>
        <begin position="407"/>
        <end position="430"/>
    </location>
</feature>
<feature type="compositionally biased region" description="Basic residues" evidence="1">
    <location>
        <begin position="323"/>
        <end position="332"/>
    </location>
</feature>
<dbReference type="Proteomes" id="UP000008783">
    <property type="component" value="Unassembled WGS sequence"/>
</dbReference>
<gene>
    <name evidence="2" type="ORF">PGTG_21987</name>
</gene>
<feature type="compositionally biased region" description="Acidic residues" evidence="1">
    <location>
        <begin position="356"/>
        <end position="373"/>
    </location>
</feature>
<feature type="compositionally biased region" description="Basic residues" evidence="1">
    <location>
        <begin position="341"/>
        <end position="351"/>
    </location>
</feature>
<dbReference type="InterPro" id="IPR052579">
    <property type="entry name" value="Zinc_finger_SWIM"/>
</dbReference>
<protein>
    <submittedName>
        <fullName evidence="2">Uncharacterized protein</fullName>
    </submittedName>
</protein>
<feature type="compositionally biased region" description="Basic and acidic residues" evidence="1">
    <location>
        <begin position="417"/>
        <end position="426"/>
    </location>
</feature>
<evidence type="ECO:0000256" key="1">
    <source>
        <dbReference type="SAM" id="MobiDB-lite"/>
    </source>
</evidence>
<dbReference type="KEGG" id="pgr:PGTG_21987"/>
<dbReference type="HOGENOM" id="CLU_575077_0_0_1"/>
<feature type="region of interest" description="Disordered" evidence="1">
    <location>
        <begin position="282"/>
        <end position="374"/>
    </location>
</feature>
<evidence type="ECO:0000313" key="2">
    <source>
        <dbReference type="EMBL" id="EHS63984.1"/>
    </source>
</evidence>
<dbReference type="PANTHER" id="PTHR31569">
    <property type="entry name" value="SWIM-TYPE DOMAIN-CONTAINING PROTEIN"/>
    <property type="match status" value="1"/>
</dbReference>
<dbReference type="AlphaFoldDB" id="H6QT30"/>
<dbReference type="STRING" id="418459.H6QT30"/>
<organism evidence="2 3">
    <name type="scientific">Puccinia graminis f. sp. tritici (strain CRL 75-36-700-3 / race SCCL)</name>
    <name type="common">Black stem rust fungus</name>
    <dbReference type="NCBI Taxonomy" id="418459"/>
    <lineage>
        <taxon>Eukaryota</taxon>
        <taxon>Fungi</taxon>
        <taxon>Dikarya</taxon>
        <taxon>Basidiomycota</taxon>
        <taxon>Pucciniomycotina</taxon>
        <taxon>Pucciniomycetes</taxon>
        <taxon>Pucciniales</taxon>
        <taxon>Pucciniaceae</taxon>
        <taxon>Puccinia</taxon>
    </lineage>
</organism>
<dbReference type="InParanoid" id="H6QT30"/>
<sequence length="475" mass="54031">MAIYRIASHRFTVVKSIEKNCRKHFSSQEKWEAFESAWKQLRLLPTLKECEENYAKLSKLWTPDTAAYLITVVLPLKEHFVAYLIDRLPHFENHITSRVESLHTYIKKFINTSTGSFAAVVKQIHWAIESQLHERYIESVQHHYKRLTGLPPSIANLNGIISHFALKIFHVSHMAKAPKTTCTGNYSAHMGIPCIHQVHNAKIEGTKFTSDDFHAQWHVKTDLDVELSENQDATETQQKSHEDAFLSEAFEKFQSLQPGKQHFMLGKIHKLLDGTHATIPLEEPKFDKNHRFKGRPKGSKRKHKLMSSTKRDPSGFEYVEGQKKKRGSPKKVAKLDEGPKRKPGQPRKKAAKKDDTDESEAMETDEESEDDASDGIAALCENTFTDEEHLEEEPKLPTVTKPLRIRPIKLVKPKPKPITEADKPDETPLGEALTLSTHENVDIDLYDYKDSIKPAGVIPHILHVKNVKGDGNCGV</sequence>